<name>A0AAE3M588_9BACT</name>
<accession>A0AAE3M588</accession>
<comment type="caution">
    <text evidence="1">The sequence shown here is derived from an EMBL/GenBank/DDBJ whole genome shotgun (WGS) entry which is preliminary data.</text>
</comment>
<dbReference type="EMBL" id="JAPDPJ010000028">
    <property type="protein sequence ID" value="MCW3787379.1"/>
    <property type="molecule type" value="Genomic_DNA"/>
</dbReference>
<dbReference type="Proteomes" id="UP001209229">
    <property type="component" value="Unassembled WGS sequence"/>
</dbReference>
<organism evidence="1 2">
    <name type="scientific">Plebeiibacterium sediminum</name>
    <dbReference type="NCBI Taxonomy" id="2992112"/>
    <lineage>
        <taxon>Bacteria</taxon>
        <taxon>Pseudomonadati</taxon>
        <taxon>Bacteroidota</taxon>
        <taxon>Bacteroidia</taxon>
        <taxon>Marinilabiliales</taxon>
        <taxon>Marinilabiliaceae</taxon>
        <taxon>Plebeiibacterium</taxon>
    </lineage>
</organism>
<proteinExistence type="predicted"/>
<dbReference type="RefSeq" id="WP_301190944.1">
    <property type="nucleotide sequence ID" value="NZ_JAPDPJ010000028.1"/>
</dbReference>
<evidence type="ECO:0000313" key="2">
    <source>
        <dbReference type="Proteomes" id="UP001209229"/>
    </source>
</evidence>
<dbReference type="Pfam" id="PF14106">
    <property type="entry name" value="DUF4279"/>
    <property type="match status" value="1"/>
</dbReference>
<reference evidence="1" key="1">
    <citation type="submission" date="2022-10" db="EMBL/GenBank/DDBJ databases">
        <authorList>
            <person name="Yu W.X."/>
        </authorList>
    </citation>
    <scope>NUCLEOTIDE SEQUENCE</scope>
    <source>
        <strain evidence="1">AAT</strain>
    </source>
</reference>
<dbReference type="InterPro" id="IPR025459">
    <property type="entry name" value="DUF4279"/>
</dbReference>
<keyword evidence="2" id="KW-1185">Reference proteome</keyword>
<dbReference type="AlphaFoldDB" id="A0AAE3M588"/>
<gene>
    <name evidence="1" type="ORF">OM075_12935</name>
</gene>
<protein>
    <submittedName>
        <fullName evidence="1">DUF4279 domain-containing protein</fullName>
    </submittedName>
</protein>
<evidence type="ECO:0000313" key="1">
    <source>
        <dbReference type="EMBL" id="MCW3787379.1"/>
    </source>
</evidence>
<sequence>MNIKRLDKDDYKKLQGSDNDLEVNQNHVILRFIGFDFDPNEITERLQLKPLSIARKGEDYFVGKRKVKKTWEYNHWDYELKTKTNAFIGETITEFFENIIEPRLELIKEISRKSDITQLIIVQYYYTGCNPGFAFEKKQVKILADINAEIDMDIYCLSKE</sequence>